<evidence type="ECO:0000313" key="2">
    <source>
        <dbReference type="Proteomes" id="UP000660262"/>
    </source>
</evidence>
<evidence type="ECO:0000313" key="1">
    <source>
        <dbReference type="EMBL" id="GHP05662.1"/>
    </source>
</evidence>
<reference evidence="1" key="1">
    <citation type="submission" date="2020-10" db="EMBL/GenBank/DDBJ databases">
        <title>Unveiling of a novel bifunctional photoreceptor, Dualchrome1, isolated from a cosmopolitan green alga.</title>
        <authorList>
            <person name="Suzuki S."/>
            <person name="Kawachi M."/>
        </authorList>
    </citation>
    <scope>NUCLEOTIDE SEQUENCE</scope>
    <source>
        <strain evidence="1">NIES 2893</strain>
    </source>
</reference>
<comment type="caution">
    <text evidence="1">The sequence shown here is derived from an EMBL/GenBank/DDBJ whole genome shotgun (WGS) entry which is preliminary data.</text>
</comment>
<proteinExistence type="predicted"/>
<dbReference type="Proteomes" id="UP000660262">
    <property type="component" value="Unassembled WGS sequence"/>
</dbReference>
<name>A0A830HFZ0_9CHLO</name>
<accession>A0A830HFZ0</accession>
<keyword evidence="2" id="KW-1185">Reference proteome</keyword>
<gene>
    <name evidence="1" type="ORF">PPROV_000441200</name>
</gene>
<protein>
    <submittedName>
        <fullName evidence="1">Uncharacterized protein</fullName>
    </submittedName>
</protein>
<dbReference type="AlphaFoldDB" id="A0A830HFZ0"/>
<organism evidence="1 2">
    <name type="scientific">Pycnococcus provasolii</name>
    <dbReference type="NCBI Taxonomy" id="41880"/>
    <lineage>
        <taxon>Eukaryota</taxon>
        <taxon>Viridiplantae</taxon>
        <taxon>Chlorophyta</taxon>
        <taxon>Pseudoscourfieldiophyceae</taxon>
        <taxon>Pseudoscourfieldiales</taxon>
        <taxon>Pycnococcaceae</taxon>
        <taxon>Pycnococcus</taxon>
    </lineage>
</organism>
<dbReference type="EMBL" id="BNJQ01000010">
    <property type="protein sequence ID" value="GHP05662.1"/>
    <property type="molecule type" value="Genomic_DNA"/>
</dbReference>
<sequence>MVMPTMTTTMAVQVKTPLGRRTCPVKKNSFSFSTRTFTSTMSRSSLLPVKASKLRQAQSSSSSSSSSSFPSHHVVAASLVPGCFLTCILTFGSPSFALAAAAANSNVPGTYLDPSHPGCTRTIDSTTGRITGKDLLTPDGLIGPPGTACEGRKQSELREWSVDGKLVGQDTILIDFDAVDAVKSGKRTKGVCLAVPDCEELKLPNGVWTKVK</sequence>